<dbReference type="STRING" id="660025.F9G7R0"/>
<comment type="caution">
    <text evidence="1">The sequence shown here is derived from an EMBL/GenBank/DDBJ whole genome shotgun (WGS) entry which is preliminary data.</text>
</comment>
<dbReference type="OrthoDB" id="5426988at2759"/>
<dbReference type="InterPro" id="IPR027417">
    <property type="entry name" value="P-loop_NTPase"/>
</dbReference>
<dbReference type="PaxDb" id="5507-FOXG_01497P0"/>
<sequence length="171" mass="19455">MTTLQDHRFQDPEFPEQNPSSKIVILNGFPGTGKLTILQNLKKFLPGGTTFLLDNHLLIDPVAAIIPDRSNRHHELRRNILILLEKVTLRSIGSIYVAKWIFLEHRLCTPARRRSSKTKLTDVHVVRDLVKCHQLIEPTSTDYDDIVLVLESMDATGSVKVTTQHLMDRLG</sequence>
<gene>
    <name evidence="1" type="ORF">FOXB_14692</name>
</gene>
<dbReference type="EMBL" id="AFQF01003637">
    <property type="protein sequence ID" value="EGU74799.1"/>
    <property type="molecule type" value="Genomic_DNA"/>
</dbReference>
<dbReference type="Gene3D" id="3.40.50.300">
    <property type="entry name" value="P-loop containing nucleotide triphosphate hydrolases"/>
    <property type="match status" value="1"/>
</dbReference>
<protein>
    <submittedName>
        <fullName evidence="1">Uncharacterized protein</fullName>
    </submittedName>
</protein>
<organism evidence="1">
    <name type="scientific">Fusarium oxysporum (strain Fo5176)</name>
    <name type="common">Fusarium vascular wilt</name>
    <dbReference type="NCBI Taxonomy" id="660025"/>
    <lineage>
        <taxon>Eukaryota</taxon>
        <taxon>Fungi</taxon>
        <taxon>Dikarya</taxon>
        <taxon>Ascomycota</taxon>
        <taxon>Pezizomycotina</taxon>
        <taxon>Sordariomycetes</taxon>
        <taxon>Hypocreomycetidae</taxon>
        <taxon>Hypocreales</taxon>
        <taxon>Nectriaceae</taxon>
        <taxon>Fusarium</taxon>
        <taxon>Fusarium oxysporum species complex</taxon>
    </lineage>
</organism>
<dbReference type="AlphaFoldDB" id="F9G7R0"/>
<dbReference type="SUPFAM" id="SSF52540">
    <property type="entry name" value="P-loop containing nucleoside triphosphate hydrolases"/>
    <property type="match status" value="1"/>
</dbReference>
<proteinExistence type="predicted"/>
<accession>F9G7R0</accession>
<reference evidence="1" key="1">
    <citation type="journal article" date="2012" name="Mol. Plant Microbe Interact.">
        <title>A highly conserved effector in Fusarium oxysporum is required for full virulence on Arabidopsis.</title>
        <authorList>
            <person name="Thatcher L.F."/>
            <person name="Gardiner D.M."/>
            <person name="Kazan K."/>
            <person name="Manners J."/>
        </authorList>
    </citation>
    <scope>NUCLEOTIDE SEQUENCE [LARGE SCALE GENOMIC DNA]</scope>
    <source>
        <strain evidence="1">Fo5176</strain>
    </source>
</reference>
<evidence type="ECO:0000313" key="1">
    <source>
        <dbReference type="EMBL" id="EGU74799.1"/>
    </source>
</evidence>
<name>F9G7R0_FUSOF</name>